<evidence type="ECO:0000256" key="2">
    <source>
        <dbReference type="SAM" id="Phobius"/>
    </source>
</evidence>
<feature type="transmembrane region" description="Helical" evidence="2">
    <location>
        <begin position="139"/>
        <end position="162"/>
    </location>
</feature>
<sequence>MLRRLWTIIDERLIMPFRESHAPVEEVARGTVVGLIWALTPLVGIQMYLVFMTWTIARLLRIRFSLAIGIALVWITNPLTMAFFYYGFYETGRFFLQFMNLMHSDPITMERIAVLVDAAGQKSLIDGLIYWFETFLRDFGIPSLIGGFVWGAISSVVAYPFTIRMMNRHRTRLAEKEGLTLAEWEKRHIHRFADLARHGKEELPPYVGDHEAPAEAIARTGFQPPSTGRPAKPAARPAKKATSQTRVKSGANAKQASAKHANSKTGKKKASSSDKAGPRKKKSA</sequence>
<feature type="transmembrane region" description="Helical" evidence="2">
    <location>
        <begin position="64"/>
        <end position="88"/>
    </location>
</feature>
<gene>
    <name evidence="4" type="ORF">F9K24_02135</name>
</gene>
<dbReference type="InterPro" id="IPR018639">
    <property type="entry name" value="DUF2062"/>
</dbReference>
<evidence type="ECO:0000259" key="3">
    <source>
        <dbReference type="Pfam" id="PF09835"/>
    </source>
</evidence>
<dbReference type="Proteomes" id="UP000460298">
    <property type="component" value="Unassembled WGS sequence"/>
</dbReference>
<comment type="caution">
    <text evidence="4">The sequence shown here is derived from an EMBL/GenBank/DDBJ whole genome shotgun (WGS) entry which is preliminary data.</text>
</comment>
<dbReference type="PANTHER" id="PTHR40547">
    <property type="entry name" value="SLL0298 PROTEIN"/>
    <property type="match status" value="1"/>
</dbReference>
<dbReference type="Pfam" id="PF09835">
    <property type="entry name" value="DUF2062"/>
    <property type="match status" value="1"/>
</dbReference>
<protein>
    <submittedName>
        <fullName evidence="4">DUF2062 domain-containing protein</fullName>
    </submittedName>
</protein>
<accession>A0A833H477</accession>
<proteinExistence type="predicted"/>
<name>A0A833H477_9LEPT</name>
<dbReference type="AlphaFoldDB" id="A0A833H477"/>
<keyword evidence="2" id="KW-0812">Transmembrane</keyword>
<dbReference type="PANTHER" id="PTHR40547:SF1">
    <property type="entry name" value="SLL0298 PROTEIN"/>
    <property type="match status" value="1"/>
</dbReference>
<feature type="transmembrane region" description="Helical" evidence="2">
    <location>
        <begin position="35"/>
        <end position="57"/>
    </location>
</feature>
<keyword evidence="2" id="KW-1133">Transmembrane helix</keyword>
<organism evidence="4 5">
    <name type="scientific">Leptonema illini</name>
    <dbReference type="NCBI Taxonomy" id="183"/>
    <lineage>
        <taxon>Bacteria</taxon>
        <taxon>Pseudomonadati</taxon>
        <taxon>Spirochaetota</taxon>
        <taxon>Spirochaetia</taxon>
        <taxon>Leptospirales</taxon>
        <taxon>Leptospiraceae</taxon>
        <taxon>Leptonema</taxon>
    </lineage>
</organism>
<reference evidence="4 5" key="1">
    <citation type="submission" date="2019-10" db="EMBL/GenBank/DDBJ databases">
        <title>Extracellular Electron Transfer in a Candidatus Methanoperedens spp. Enrichment Culture.</title>
        <authorList>
            <person name="Berger S."/>
            <person name="Rangel Shaw D."/>
            <person name="Berben T."/>
            <person name="In 'T Zandt M."/>
            <person name="Frank J."/>
            <person name="Reimann J."/>
            <person name="Jetten M.S.M."/>
            <person name="Welte C.U."/>
        </authorList>
    </citation>
    <scope>NUCLEOTIDE SEQUENCE [LARGE SCALE GENOMIC DNA]</scope>
    <source>
        <strain evidence="4">SB12</strain>
    </source>
</reference>
<evidence type="ECO:0000313" key="5">
    <source>
        <dbReference type="Proteomes" id="UP000460298"/>
    </source>
</evidence>
<evidence type="ECO:0000313" key="4">
    <source>
        <dbReference type="EMBL" id="KAB2934596.1"/>
    </source>
</evidence>
<feature type="region of interest" description="Disordered" evidence="1">
    <location>
        <begin position="219"/>
        <end position="284"/>
    </location>
</feature>
<feature type="compositionally biased region" description="Polar residues" evidence="1">
    <location>
        <begin position="242"/>
        <end position="255"/>
    </location>
</feature>
<evidence type="ECO:0000256" key="1">
    <source>
        <dbReference type="SAM" id="MobiDB-lite"/>
    </source>
</evidence>
<keyword evidence="2" id="KW-0472">Membrane</keyword>
<dbReference type="EMBL" id="WBUI01000002">
    <property type="protein sequence ID" value="KAB2934596.1"/>
    <property type="molecule type" value="Genomic_DNA"/>
</dbReference>
<feature type="compositionally biased region" description="Basic residues" evidence="1">
    <location>
        <begin position="261"/>
        <end position="270"/>
    </location>
</feature>
<feature type="domain" description="DUF2062" evidence="3">
    <location>
        <begin position="13"/>
        <end position="172"/>
    </location>
</feature>